<sequence length="189" mass="21334">MESGKAVKNLEKGQNQEPAPVPVPVPVAEPSTSKGTGSKPSRPRRGRPTGANRTPLSLEERRARNAQYERERREDLAQAQAELAEAAGCDPNVSEADLLAFVVNKLSADKLEVKQSIEEYRRLNAKLEAHSKYKTETFFKISIYGFCSIASCLQRLGPDYVDSDDDEEVQLEEPNHNWRRQTTINWHRQ</sequence>
<proteinExistence type="predicted"/>
<protein>
    <submittedName>
        <fullName evidence="3">SFRICE_033354</fullName>
    </submittedName>
</protein>
<feature type="compositionally biased region" description="Basic and acidic residues" evidence="2">
    <location>
        <begin position="58"/>
        <end position="75"/>
    </location>
</feature>
<gene>
    <name evidence="3" type="ORF">SFRICE_033354</name>
</gene>
<reference evidence="3" key="1">
    <citation type="submission" date="2016-07" db="EMBL/GenBank/DDBJ databases">
        <authorList>
            <person name="Bretaudeau A."/>
        </authorList>
    </citation>
    <scope>NUCLEOTIDE SEQUENCE</scope>
    <source>
        <strain evidence="3">Rice</strain>
        <tissue evidence="3">Whole body</tissue>
    </source>
</reference>
<keyword evidence="1" id="KW-0175">Coiled coil</keyword>
<evidence type="ECO:0000256" key="2">
    <source>
        <dbReference type="SAM" id="MobiDB-lite"/>
    </source>
</evidence>
<feature type="compositionally biased region" description="Low complexity" evidence="2">
    <location>
        <begin position="28"/>
        <end position="40"/>
    </location>
</feature>
<feature type="coiled-coil region" evidence="1">
    <location>
        <begin position="103"/>
        <end position="130"/>
    </location>
</feature>
<dbReference type="EMBL" id="ODYU01007604">
    <property type="protein sequence ID" value="SOQ50526.1"/>
    <property type="molecule type" value="Genomic_DNA"/>
</dbReference>
<name>A0A2H1WC47_SPOFR</name>
<feature type="region of interest" description="Disordered" evidence="2">
    <location>
        <begin position="1"/>
        <end position="75"/>
    </location>
</feature>
<evidence type="ECO:0000256" key="1">
    <source>
        <dbReference type="SAM" id="Coils"/>
    </source>
</evidence>
<dbReference type="AlphaFoldDB" id="A0A2H1WC47"/>
<evidence type="ECO:0000313" key="3">
    <source>
        <dbReference type="EMBL" id="SOQ50526.1"/>
    </source>
</evidence>
<accession>A0A2H1WC47</accession>
<organism evidence="3">
    <name type="scientific">Spodoptera frugiperda</name>
    <name type="common">Fall armyworm</name>
    <dbReference type="NCBI Taxonomy" id="7108"/>
    <lineage>
        <taxon>Eukaryota</taxon>
        <taxon>Metazoa</taxon>
        <taxon>Ecdysozoa</taxon>
        <taxon>Arthropoda</taxon>
        <taxon>Hexapoda</taxon>
        <taxon>Insecta</taxon>
        <taxon>Pterygota</taxon>
        <taxon>Neoptera</taxon>
        <taxon>Endopterygota</taxon>
        <taxon>Lepidoptera</taxon>
        <taxon>Glossata</taxon>
        <taxon>Ditrysia</taxon>
        <taxon>Noctuoidea</taxon>
        <taxon>Noctuidae</taxon>
        <taxon>Amphipyrinae</taxon>
        <taxon>Spodoptera</taxon>
    </lineage>
</organism>